<feature type="region of interest" description="Disordered" evidence="7">
    <location>
        <begin position="140"/>
        <end position="227"/>
    </location>
</feature>
<dbReference type="PROSITE" id="PS51212">
    <property type="entry name" value="WSC"/>
    <property type="match status" value="1"/>
</dbReference>
<name>A0A8K0JLJ8_9TREE</name>
<keyword evidence="11" id="KW-1185">Reference proteome</keyword>
<protein>
    <recommendedName>
        <fullName evidence="9">WSC domain-containing protein</fullName>
    </recommendedName>
</protein>
<dbReference type="SMART" id="SM00321">
    <property type="entry name" value="WSC"/>
    <property type="match status" value="1"/>
</dbReference>
<evidence type="ECO:0000256" key="5">
    <source>
        <dbReference type="ARBA" id="ARBA00023136"/>
    </source>
</evidence>
<evidence type="ECO:0000256" key="7">
    <source>
        <dbReference type="SAM" id="MobiDB-lite"/>
    </source>
</evidence>
<evidence type="ECO:0000256" key="8">
    <source>
        <dbReference type="SAM" id="SignalP"/>
    </source>
</evidence>
<evidence type="ECO:0000256" key="2">
    <source>
        <dbReference type="ARBA" id="ARBA00022692"/>
    </source>
</evidence>
<evidence type="ECO:0000259" key="9">
    <source>
        <dbReference type="PROSITE" id="PS51212"/>
    </source>
</evidence>
<dbReference type="GO" id="GO:0051118">
    <property type="term" value="F:glucan endo-1,3-alpha-glucosidase activity"/>
    <property type="evidence" value="ECO:0007669"/>
    <property type="project" value="InterPro"/>
</dbReference>
<dbReference type="Pfam" id="PF03659">
    <property type="entry name" value="Glyco_hydro_71"/>
    <property type="match status" value="1"/>
</dbReference>
<sequence>MVALLQVPAIAATTLLFAFATQTTALPSNYRLETRATLDLPTGWTDVGCVKDYSARILSSYQTSSSTMTPRFCANTCRGLGYSWSGTQNGVQCFCANSVSRQDVSTGCTSTCSGDKAQTCGGSWNMNLYRHSSAVTTTAVSVQPTTSTPSKPTTSTVVQPSTSVKSTSTSTSTRSTTTAQPTTTSTSARSSTTIKPSTSTQVPTSTSVKPSTSTQAAASTSVKPSTLTSTAVSSISTSIASSTSAAPAASATAVNIKIASSNTEKKVWAHHMVGNTYPFTYDTWVDDITRAQSAGIDGFALNVGPDEWQPSRVADAYRAAAALGFKMFLSFDMSTFNCVTDERIVYFQQYISTYLTHPAAGKYNGKSILSTFGGEWCTWNQGSGVDAVNKGWSIIMGRYRNNTYFMPAYTMGDGPRSLSQYDIDAEINTAAWPNGDTDLTLDNDNYWLSYLPNQYVATVSPSFFTHFGYKNWVYRSDDFLFSQRWEMLLATRDQISQVEIISWNDYGESHYINVINGDQPPESKVWTMNPDIDHTPYLSLQAFYSAAWKNGAVPAITQDKVWLTARPHTMAAIGTADSVPRPDGWDLQDDEFYAQVHLKADASIIVSTKSASQTLSGKAGINRVSMPLEVGSGIKIQVVRGTSTVINLAPSFTFTDKPVTISHNYLIWQS</sequence>
<dbReference type="PANTHER" id="PTHR24269:SF16">
    <property type="entry name" value="PROTEIN SLG1"/>
    <property type="match status" value="1"/>
</dbReference>
<proteinExistence type="predicted"/>
<dbReference type="Proteomes" id="UP000812966">
    <property type="component" value="Unassembled WGS sequence"/>
</dbReference>
<keyword evidence="4" id="KW-1133">Transmembrane helix</keyword>
<accession>A0A8K0JLJ8</accession>
<evidence type="ECO:0000256" key="1">
    <source>
        <dbReference type="ARBA" id="ARBA00004167"/>
    </source>
</evidence>
<dbReference type="InterPro" id="IPR051836">
    <property type="entry name" value="Kremen_rcpt"/>
</dbReference>
<keyword evidence="5" id="KW-0472">Membrane</keyword>
<keyword evidence="3 8" id="KW-0732">Signal</keyword>
<dbReference type="Pfam" id="PF01822">
    <property type="entry name" value="WSC"/>
    <property type="match status" value="1"/>
</dbReference>
<evidence type="ECO:0000256" key="4">
    <source>
        <dbReference type="ARBA" id="ARBA00022989"/>
    </source>
</evidence>
<keyword evidence="6" id="KW-0325">Glycoprotein</keyword>
<reference evidence="10" key="1">
    <citation type="submission" date="2020-04" db="EMBL/GenBank/DDBJ databases">
        <title>Analysis of mating type loci in Filobasidium floriforme.</title>
        <authorList>
            <person name="Nowrousian M."/>
        </authorList>
    </citation>
    <scope>NUCLEOTIDE SEQUENCE</scope>
    <source>
        <strain evidence="10">CBS 6242</strain>
    </source>
</reference>
<evidence type="ECO:0000313" key="10">
    <source>
        <dbReference type="EMBL" id="KAG7544284.1"/>
    </source>
</evidence>
<keyword evidence="2" id="KW-0812">Transmembrane</keyword>
<feature type="chain" id="PRO_5035474803" description="WSC domain-containing protein" evidence="8">
    <location>
        <begin position="26"/>
        <end position="670"/>
    </location>
</feature>
<comment type="subcellular location">
    <subcellularLocation>
        <location evidence="1">Membrane</location>
        <topology evidence="1">Single-pass membrane protein</topology>
    </subcellularLocation>
</comment>
<dbReference type="PANTHER" id="PTHR24269">
    <property type="entry name" value="KREMEN PROTEIN"/>
    <property type="match status" value="1"/>
</dbReference>
<organism evidence="10 11">
    <name type="scientific">Filobasidium floriforme</name>
    <dbReference type="NCBI Taxonomy" id="5210"/>
    <lineage>
        <taxon>Eukaryota</taxon>
        <taxon>Fungi</taxon>
        <taxon>Dikarya</taxon>
        <taxon>Basidiomycota</taxon>
        <taxon>Agaricomycotina</taxon>
        <taxon>Tremellomycetes</taxon>
        <taxon>Filobasidiales</taxon>
        <taxon>Filobasidiaceae</taxon>
        <taxon>Filobasidium</taxon>
    </lineage>
</organism>
<dbReference type="EMBL" id="JABELV010000060">
    <property type="protein sequence ID" value="KAG7544284.1"/>
    <property type="molecule type" value="Genomic_DNA"/>
</dbReference>
<evidence type="ECO:0000313" key="11">
    <source>
        <dbReference type="Proteomes" id="UP000812966"/>
    </source>
</evidence>
<dbReference type="CDD" id="cd11577">
    <property type="entry name" value="GH71"/>
    <property type="match status" value="1"/>
</dbReference>
<dbReference type="Gene3D" id="3.20.20.80">
    <property type="entry name" value="Glycosidases"/>
    <property type="match status" value="1"/>
</dbReference>
<evidence type="ECO:0000256" key="6">
    <source>
        <dbReference type="ARBA" id="ARBA00023180"/>
    </source>
</evidence>
<gene>
    <name evidence="10" type="ORF">FFLO_03323</name>
</gene>
<dbReference type="AlphaFoldDB" id="A0A8K0JLJ8"/>
<feature type="signal peptide" evidence="8">
    <location>
        <begin position="1"/>
        <end position="25"/>
    </location>
</feature>
<dbReference type="InterPro" id="IPR005197">
    <property type="entry name" value="Glyco_hydro_71"/>
</dbReference>
<comment type="caution">
    <text evidence="10">The sequence shown here is derived from an EMBL/GenBank/DDBJ whole genome shotgun (WGS) entry which is preliminary data.</text>
</comment>
<dbReference type="InterPro" id="IPR002889">
    <property type="entry name" value="WSC_carb-bd"/>
</dbReference>
<feature type="domain" description="WSC" evidence="9">
    <location>
        <begin position="43"/>
        <end position="132"/>
    </location>
</feature>
<dbReference type="GO" id="GO:0005886">
    <property type="term" value="C:plasma membrane"/>
    <property type="evidence" value="ECO:0007669"/>
    <property type="project" value="TreeGrafter"/>
</dbReference>
<evidence type="ECO:0000256" key="3">
    <source>
        <dbReference type="ARBA" id="ARBA00022729"/>
    </source>
</evidence>